<keyword evidence="3" id="KW-1015">Disulfide bond</keyword>
<dbReference type="AlphaFoldDB" id="A0AAJ6YHY8"/>
<dbReference type="InterPro" id="IPR002413">
    <property type="entry name" value="V5_allergen-like"/>
</dbReference>
<evidence type="ECO:0000313" key="6">
    <source>
        <dbReference type="Proteomes" id="UP000695007"/>
    </source>
</evidence>
<protein>
    <submittedName>
        <fullName evidence="7">Venom allergen 5.01-like</fullName>
    </submittedName>
</protein>
<evidence type="ECO:0000256" key="1">
    <source>
        <dbReference type="ARBA" id="ARBA00004613"/>
    </source>
</evidence>
<dbReference type="InterPro" id="IPR035940">
    <property type="entry name" value="CAP_sf"/>
</dbReference>
<dbReference type="Pfam" id="PF00188">
    <property type="entry name" value="CAP"/>
    <property type="match status" value="1"/>
</dbReference>
<evidence type="ECO:0000259" key="5">
    <source>
        <dbReference type="SMART" id="SM00198"/>
    </source>
</evidence>
<dbReference type="CDD" id="cd05380">
    <property type="entry name" value="CAP_euk"/>
    <property type="match status" value="1"/>
</dbReference>
<dbReference type="KEGG" id="csol:105362601"/>
<evidence type="ECO:0000256" key="3">
    <source>
        <dbReference type="ARBA" id="ARBA00023157"/>
    </source>
</evidence>
<dbReference type="PRINTS" id="PR00837">
    <property type="entry name" value="V5TPXLIKE"/>
</dbReference>
<dbReference type="GeneID" id="105362601"/>
<dbReference type="Proteomes" id="UP000695007">
    <property type="component" value="Unplaced"/>
</dbReference>
<dbReference type="SMART" id="SM00198">
    <property type="entry name" value="SCP"/>
    <property type="match status" value="1"/>
</dbReference>
<proteinExistence type="predicted"/>
<comment type="subcellular location">
    <subcellularLocation>
        <location evidence="1">Secreted</location>
    </subcellularLocation>
</comment>
<evidence type="ECO:0000313" key="7">
    <source>
        <dbReference type="RefSeq" id="XP_011498370.1"/>
    </source>
</evidence>
<feature type="chain" id="PRO_5042461246" evidence="4">
    <location>
        <begin position="23"/>
        <end position="236"/>
    </location>
</feature>
<dbReference type="PROSITE" id="PS01009">
    <property type="entry name" value="CRISP_1"/>
    <property type="match status" value="1"/>
</dbReference>
<feature type="domain" description="SCP" evidence="5">
    <location>
        <begin position="41"/>
        <end position="195"/>
    </location>
</feature>
<keyword evidence="2" id="KW-0964">Secreted</keyword>
<keyword evidence="6" id="KW-1185">Reference proteome</keyword>
<dbReference type="PANTHER" id="PTHR10334">
    <property type="entry name" value="CYSTEINE-RICH SECRETORY PROTEIN-RELATED"/>
    <property type="match status" value="1"/>
</dbReference>
<evidence type="ECO:0000256" key="4">
    <source>
        <dbReference type="SAM" id="SignalP"/>
    </source>
</evidence>
<dbReference type="GO" id="GO:0005576">
    <property type="term" value="C:extracellular region"/>
    <property type="evidence" value="ECO:0007669"/>
    <property type="project" value="UniProtKB-SubCell"/>
</dbReference>
<dbReference type="InterPro" id="IPR014044">
    <property type="entry name" value="CAP_dom"/>
</dbReference>
<dbReference type="PRINTS" id="PR00838">
    <property type="entry name" value="V5ALLERGEN"/>
</dbReference>
<dbReference type="InterPro" id="IPR001283">
    <property type="entry name" value="CRISP-related"/>
</dbReference>
<gene>
    <name evidence="7" type="primary">LOC105362601</name>
</gene>
<dbReference type="SUPFAM" id="SSF55797">
    <property type="entry name" value="PR-1-like"/>
    <property type="match status" value="1"/>
</dbReference>
<feature type="signal peptide" evidence="4">
    <location>
        <begin position="1"/>
        <end position="22"/>
    </location>
</feature>
<organism evidence="6 7">
    <name type="scientific">Ceratosolen solmsi marchali</name>
    <dbReference type="NCBI Taxonomy" id="326594"/>
    <lineage>
        <taxon>Eukaryota</taxon>
        <taxon>Metazoa</taxon>
        <taxon>Ecdysozoa</taxon>
        <taxon>Arthropoda</taxon>
        <taxon>Hexapoda</taxon>
        <taxon>Insecta</taxon>
        <taxon>Pterygota</taxon>
        <taxon>Neoptera</taxon>
        <taxon>Endopterygota</taxon>
        <taxon>Hymenoptera</taxon>
        <taxon>Apocrita</taxon>
        <taxon>Proctotrupomorpha</taxon>
        <taxon>Chalcidoidea</taxon>
        <taxon>Agaonidae</taxon>
        <taxon>Agaoninae</taxon>
        <taxon>Ceratosolen</taxon>
    </lineage>
</organism>
<evidence type="ECO:0000256" key="2">
    <source>
        <dbReference type="ARBA" id="ARBA00022525"/>
    </source>
</evidence>
<dbReference type="RefSeq" id="XP_011498370.1">
    <property type="nucleotide sequence ID" value="XM_011500068.1"/>
</dbReference>
<accession>A0AAJ6YHY8</accession>
<dbReference type="Gene3D" id="3.40.33.10">
    <property type="entry name" value="CAP"/>
    <property type="match status" value="1"/>
</dbReference>
<name>A0AAJ6YHY8_9HYME</name>
<sequence length="236" mass="27051">MQLQLLMSLPLRLFLLLMLVCAQHCLACAGKNLIRSGVSCQDKRNILDEHNRLRQLVALGQIRGQPPAKLMMEIIWDDELAAVAQRWASHCNENHDNARNVRRFAVGQNIARTWTTRRPIGSYDSEPDWRPQISAWFSEVQYYRSGYSSITGHYTQVVWGTTFLIGCGYSFYYDPLRGYTKNYVCNYGPSGNILGYKPYPFGWPECNSYGVNYSNRYSGLCSRGVYYPLGVYCTFG</sequence>
<dbReference type="InterPro" id="IPR018244">
    <property type="entry name" value="Allrgn_V5/Tpx1_CS"/>
</dbReference>
<reference evidence="7" key="1">
    <citation type="submission" date="2025-08" db="UniProtKB">
        <authorList>
            <consortium name="RefSeq"/>
        </authorList>
    </citation>
    <scope>IDENTIFICATION</scope>
</reference>
<keyword evidence="4" id="KW-0732">Signal</keyword>